<keyword evidence="5 8" id="KW-0812">Transmembrane</keyword>
<name>W6A670_9MOLU</name>
<dbReference type="SUPFAM" id="SSF161098">
    <property type="entry name" value="MetI-like"/>
    <property type="match status" value="1"/>
</dbReference>
<dbReference type="eggNOG" id="COG0687">
    <property type="taxonomic scope" value="Bacteria"/>
</dbReference>
<evidence type="ECO:0000256" key="10">
    <source>
        <dbReference type="SAM" id="MobiDB-lite"/>
    </source>
</evidence>
<keyword evidence="4" id="KW-1003">Cell membrane</keyword>
<feature type="transmembrane region" description="Helical" evidence="8">
    <location>
        <begin position="585"/>
        <end position="604"/>
    </location>
</feature>
<sequence length="1041" mass="119851">MKKFFKSSYFVIIMLFIYVPIAVMIFFSFNKGSNLSEWQGFSLKWYEYFLGYSPFIKSIIVSLFVAMVSTIISLVIGVMAVVGLAKCKKRVANNWVRVANIPLVNADVITAVGLMLLFIFSGMRFGIVSLIAAHVSFNVPYVIVTVLPFMMRIDKNLLEASNDLGSTPTKTFFKVILPILTPCIITAAAICFAMSFDDFIISYFTGGDQTNVSTFIYTAKRMQPYINAFGTLLVAVIVFVILVWNIAQITIQRVALNKELIKKGDYKIKQRNALQNRIDYLQSCIDNEVKIRKSRNLLKWFKYWSLQLQIKRLNNKNNNAKISKLEWKKALLTDEIKAEKRVSTIHVKLVEKRTQIEQKIAKTTNDKKIKKLNIVISKLDKKIDKYQSELDWMAQRDEIAKDRAQDVQAQIDELRIQFEALDKSDIKNKTWYTKKIAKLIIKRDGFIEGKNNLKLRLTIEKLAEIKAKNERIANEKYLQLKEQEVKVMKKVSIVEAVDKKITILGLNKDQNLNFDQELSILTEQKQENLIAVKTKLLATIEAKKAKLDEIFGDIKRKQAKYFPDVLAEDYVPSRNRWLKRNWKQVSMGTLLLASFSLITTAYVLNNIYDLVIGNWGSYINPDVLSGFEKEYGVKINYQQYDSNESLYNKNYTFNYDIMVPSEYMVQKMAEENLLQEIMWECVTSIELNSEDTSREDKTCSLDLGQEQNDEVKNDESEDVPTNKMNESLQKSMEGIEIKTGSDIKNALDYSIPYFWGDVRIVFNVATGNKEMLQWLKDEEILEQDGNTNDGSEAWGYTVNEEKLSWDILWQASQRGYNLALNEDPKNVFMYAFEKLYGTVQPENTAQITEAAKEIKTLLSPKNVGIYGDQLIDKVATGNYDIAVMYNGDAIWALSEEYTPEDEEDEELIRAKRNEWTLNGVIGVPGKELENSSNKTESTNIWSDNLVINKTNRNLKLTYQFINYIYTHDNQILQVDETGMSSSRDSVINEILDSIDTEEPYFGSNLITSWYKPTENGQSFEFNEALDNYLVDEFNKIISTKN</sequence>
<keyword evidence="13" id="KW-1185">Reference proteome</keyword>
<dbReference type="CDD" id="cd06261">
    <property type="entry name" value="TM_PBP2"/>
    <property type="match status" value="1"/>
</dbReference>
<protein>
    <submittedName>
        <fullName evidence="12">Spermidine/putrescine ABC transporter permease</fullName>
    </submittedName>
</protein>
<comment type="subcellular location">
    <subcellularLocation>
        <location evidence="1 8">Cell membrane</location>
        <topology evidence="1 8">Multi-pass membrane protein</topology>
    </subcellularLocation>
</comment>
<feature type="domain" description="ABC transmembrane type-1" evidence="11">
    <location>
        <begin position="59"/>
        <end position="250"/>
    </location>
</feature>
<evidence type="ECO:0000256" key="2">
    <source>
        <dbReference type="ARBA" id="ARBA00007069"/>
    </source>
</evidence>
<keyword evidence="6 8" id="KW-1133">Transmembrane helix</keyword>
<dbReference type="PANTHER" id="PTHR43848:SF2">
    <property type="entry name" value="PUTRESCINE TRANSPORT SYSTEM PERMEASE PROTEIN POTI"/>
    <property type="match status" value="1"/>
</dbReference>
<feature type="region of interest" description="Disordered" evidence="10">
    <location>
        <begin position="702"/>
        <end position="721"/>
    </location>
</feature>
<dbReference type="Pfam" id="PF00528">
    <property type="entry name" value="BPD_transp_1"/>
    <property type="match status" value="1"/>
</dbReference>
<evidence type="ECO:0000313" key="13">
    <source>
        <dbReference type="Proteomes" id="UP000019267"/>
    </source>
</evidence>
<organism evidence="12 13">
    <name type="scientific">Spiroplasma culicicola AES-1</name>
    <dbReference type="NCBI Taxonomy" id="1276246"/>
    <lineage>
        <taxon>Bacteria</taxon>
        <taxon>Bacillati</taxon>
        <taxon>Mycoplasmatota</taxon>
        <taxon>Mollicutes</taxon>
        <taxon>Entomoplasmatales</taxon>
        <taxon>Spiroplasmataceae</taxon>
        <taxon>Spiroplasma</taxon>
    </lineage>
</organism>
<dbReference type="InterPro" id="IPR050022">
    <property type="entry name" value="MMSYN1_0195-like"/>
</dbReference>
<keyword evidence="7 8" id="KW-0472">Membrane</keyword>
<dbReference type="GO" id="GO:0055085">
    <property type="term" value="P:transmembrane transport"/>
    <property type="evidence" value="ECO:0007669"/>
    <property type="project" value="InterPro"/>
</dbReference>
<accession>W6A670</accession>
<evidence type="ECO:0000313" key="12">
    <source>
        <dbReference type="EMBL" id="AHI52492.1"/>
    </source>
</evidence>
<dbReference type="GO" id="GO:0005886">
    <property type="term" value="C:plasma membrane"/>
    <property type="evidence" value="ECO:0007669"/>
    <property type="project" value="UniProtKB-SubCell"/>
</dbReference>
<dbReference type="NCBIfam" id="NF043073">
    <property type="entry name" value="MMSYN1_0195"/>
    <property type="match status" value="1"/>
</dbReference>
<evidence type="ECO:0000259" key="11">
    <source>
        <dbReference type="PROSITE" id="PS50928"/>
    </source>
</evidence>
<keyword evidence="3 8" id="KW-0813">Transport</keyword>
<comment type="similarity">
    <text evidence="2">Belongs to the binding-protein-dependent transport system permease family. CysTW subfamily.</text>
</comment>
<dbReference type="SUPFAM" id="SSF53850">
    <property type="entry name" value="Periplasmic binding protein-like II"/>
    <property type="match status" value="1"/>
</dbReference>
<feature type="transmembrane region" description="Helical" evidence="8">
    <location>
        <begin position="127"/>
        <end position="151"/>
    </location>
</feature>
<dbReference type="eggNOG" id="COG1340">
    <property type="taxonomic scope" value="Bacteria"/>
</dbReference>
<feature type="transmembrane region" description="Helical" evidence="8">
    <location>
        <begin position="172"/>
        <end position="196"/>
    </location>
</feature>
<dbReference type="eggNOG" id="COG1177">
    <property type="taxonomic scope" value="Bacteria"/>
</dbReference>
<feature type="transmembrane region" description="Helical" evidence="8">
    <location>
        <begin position="49"/>
        <end position="82"/>
    </location>
</feature>
<dbReference type="Pfam" id="PF02030">
    <property type="entry name" value="Lipoprotein_8"/>
    <property type="match status" value="1"/>
</dbReference>
<evidence type="ECO:0000256" key="6">
    <source>
        <dbReference type="ARBA" id="ARBA00022989"/>
    </source>
</evidence>
<reference evidence="12 13" key="1">
    <citation type="journal article" date="2014" name="Genome Biol. Evol.">
        <title>Molecular evolution of the substrate utilization strategies and putative virulence factors in mosquito-associated Spiroplasma species.</title>
        <authorList>
            <person name="Chang T.H."/>
            <person name="Lo W.S."/>
            <person name="Ku C."/>
            <person name="Chen L.L."/>
            <person name="Kuo C.H."/>
        </authorList>
    </citation>
    <scope>NUCLEOTIDE SEQUENCE [LARGE SCALE GENOMIC DNA]</scope>
    <source>
        <strain evidence="12">AES-1</strain>
    </source>
</reference>
<dbReference type="Gene3D" id="3.40.190.10">
    <property type="entry name" value="Periplasmic binding protein-like II"/>
    <property type="match status" value="2"/>
</dbReference>
<evidence type="ECO:0000256" key="9">
    <source>
        <dbReference type="SAM" id="Coils"/>
    </source>
</evidence>
<proteinExistence type="inferred from homology"/>
<evidence type="ECO:0000256" key="8">
    <source>
        <dbReference type="RuleBase" id="RU363032"/>
    </source>
</evidence>
<dbReference type="InterPro" id="IPR051789">
    <property type="entry name" value="Bact_Polyamine_Transport"/>
</dbReference>
<keyword evidence="9" id="KW-0175">Coiled coil</keyword>
<feature type="coiled-coil region" evidence="9">
    <location>
        <begin position="369"/>
        <end position="424"/>
    </location>
</feature>
<evidence type="ECO:0000256" key="5">
    <source>
        <dbReference type="ARBA" id="ARBA00022692"/>
    </source>
</evidence>
<dbReference type="PANTHER" id="PTHR43848">
    <property type="entry name" value="PUTRESCINE TRANSPORT SYSTEM PERMEASE PROTEIN POTI"/>
    <property type="match status" value="1"/>
</dbReference>
<feature type="transmembrane region" description="Helical" evidence="8">
    <location>
        <begin position="9"/>
        <end position="29"/>
    </location>
</feature>
<gene>
    <name evidence="12" type="primary">potC</name>
    <name evidence="12" type="ORF">SCULI_v1c01510</name>
</gene>
<dbReference type="InterPro" id="IPR000515">
    <property type="entry name" value="MetI-like"/>
</dbReference>
<dbReference type="RefSeq" id="WP_025362737.1">
    <property type="nucleotide sequence ID" value="NZ_CP006681.1"/>
</dbReference>
<dbReference type="STRING" id="1276246.SCULI_v1c01510"/>
<evidence type="ECO:0000256" key="1">
    <source>
        <dbReference type="ARBA" id="ARBA00004651"/>
    </source>
</evidence>
<evidence type="ECO:0000256" key="4">
    <source>
        <dbReference type="ARBA" id="ARBA00022475"/>
    </source>
</evidence>
<evidence type="ECO:0000256" key="7">
    <source>
        <dbReference type="ARBA" id="ARBA00023136"/>
    </source>
</evidence>
<dbReference type="AlphaFoldDB" id="W6A670"/>
<dbReference type="Gene3D" id="1.10.3720.10">
    <property type="entry name" value="MetI-like"/>
    <property type="match status" value="1"/>
</dbReference>
<dbReference type="PATRIC" id="fig|1276246.3.peg.151"/>
<dbReference type="Proteomes" id="UP000019267">
    <property type="component" value="Chromosome"/>
</dbReference>
<dbReference type="InterPro" id="IPR035906">
    <property type="entry name" value="MetI-like_sf"/>
</dbReference>
<feature type="transmembrane region" description="Helical" evidence="8">
    <location>
        <begin position="103"/>
        <end position="121"/>
    </location>
</feature>
<dbReference type="EMBL" id="CP006681">
    <property type="protein sequence ID" value="AHI52492.1"/>
    <property type="molecule type" value="Genomic_DNA"/>
</dbReference>
<dbReference type="OrthoDB" id="9782004at2"/>
<dbReference type="HOGENOM" id="CLU_328143_0_0_14"/>
<dbReference type="PROSITE" id="PS50928">
    <property type="entry name" value="ABC_TM1"/>
    <property type="match status" value="1"/>
</dbReference>
<feature type="transmembrane region" description="Helical" evidence="8">
    <location>
        <begin position="225"/>
        <end position="247"/>
    </location>
</feature>
<evidence type="ECO:0000256" key="3">
    <source>
        <dbReference type="ARBA" id="ARBA00022448"/>
    </source>
</evidence>
<dbReference type="KEGG" id="scq:SCULI_v1c01510"/>